<comment type="catalytic activity">
    <reaction evidence="1 7">
        <text>Hydrolysis of (1-&gt;4)-beta-linkages between N-acetylmuramic acid and N-acetyl-D-glucosamine residues in a peptidoglycan and between N-acetyl-D-glucosamine residues in chitodextrins.</text>
        <dbReference type="EC" id="3.2.1.17"/>
    </reaction>
</comment>
<dbReference type="GO" id="GO:0003796">
    <property type="term" value="F:lysozyme activity"/>
    <property type="evidence" value="ECO:0007669"/>
    <property type="project" value="UniProtKB-EC"/>
</dbReference>
<keyword evidence="3 7" id="KW-0081">Bacteriolytic enzyme</keyword>
<dbReference type="KEGG" id="prh:LT40_08970"/>
<evidence type="ECO:0000256" key="1">
    <source>
        <dbReference type="ARBA" id="ARBA00000632"/>
    </source>
</evidence>
<dbReference type="InterPro" id="IPR023346">
    <property type="entry name" value="Lysozyme-like_dom_sf"/>
</dbReference>
<dbReference type="InterPro" id="IPR034690">
    <property type="entry name" value="Endolysin_T4_type"/>
</dbReference>
<evidence type="ECO:0000256" key="5">
    <source>
        <dbReference type="ARBA" id="ARBA00023200"/>
    </source>
</evidence>
<dbReference type="PANTHER" id="PTHR38107:SF3">
    <property type="entry name" value="LYSOZYME RRRD-RELATED"/>
    <property type="match status" value="1"/>
</dbReference>
<keyword evidence="2 7" id="KW-0929">Antimicrobial</keyword>
<name>A0A089ZQF1_9PSED</name>
<dbReference type="eggNOG" id="COG3772">
    <property type="taxonomic scope" value="Bacteria"/>
</dbReference>
<evidence type="ECO:0000313" key="8">
    <source>
        <dbReference type="EMBL" id="AIS17521.1"/>
    </source>
</evidence>
<dbReference type="AlphaFoldDB" id="A0A089ZQF1"/>
<dbReference type="Pfam" id="PF00959">
    <property type="entry name" value="Phage_lysozyme"/>
    <property type="match status" value="1"/>
</dbReference>
<dbReference type="Proteomes" id="UP000029499">
    <property type="component" value="Chromosome"/>
</dbReference>
<keyword evidence="6 7" id="KW-0326">Glycosidase</keyword>
<dbReference type="OrthoDB" id="8141296at2"/>
<sequence>MKTSSKGIALIKSAEGLRLKAYPDPGTGGLPWTIGYGSTSGVTRNMVITEAQAEQMLAEDLVRFERIVERAVRVPVTQGQFDALVSFTYNVGEGNFTKSTLLRKLNAGDTAGAAEQFSRWVHAGGKVLSGLVKRRAAERALFLGIA</sequence>
<keyword evidence="9" id="KW-1185">Reference proteome</keyword>
<reference evidence="8 9" key="1">
    <citation type="journal article" date="2015" name="J. Biotechnol.">
        <title>Complete genome sequence of Pseudomonas rhizosphaerae IH5T (=DSM 16299T), a phosphate-solubilizing rhizobacterium for bacterial biofertilizer.</title>
        <authorList>
            <person name="Kwak Y."/>
            <person name="Jung B.K."/>
            <person name="Shin J.H."/>
        </authorList>
    </citation>
    <scope>NUCLEOTIDE SEQUENCE [LARGE SCALE GENOMIC DNA]</scope>
    <source>
        <strain evidence="8">DSM 16299</strain>
    </source>
</reference>
<protein>
    <recommendedName>
        <fullName evidence="7">Lysozyme</fullName>
        <ecNumber evidence="7">3.2.1.17</ecNumber>
    </recommendedName>
</protein>
<dbReference type="HAMAP" id="MF_04110">
    <property type="entry name" value="ENDOLYSIN_T4"/>
    <property type="match status" value="1"/>
</dbReference>
<comment type="similarity">
    <text evidence="7">Belongs to the glycosyl hydrolase 24 family.</text>
</comment>
<dbReference type="InterPro" id="IPR051018">
    <property type="entry name" value="Bacteriophage_GH24"/>
</dbReference>
<dbReference type="GO" id="GO:0042742">
    <property type="term" value="P:defense response to bacterium"/>
    <property type="evidence" value="ECO:0007669"/>
    <property type="project" value="UniProtKB-KW"/>
</dbReference>
<accession>A0A089ZQF1</accession>
<organism evidence="8 9">
    <name type="scientific">Pseudomonas rhizosphaerae</name>
    <dbReference type="NCBI Taxonomy" id="216142"/>
    <lineage>
        <taxon>Bacteria</taxon>
        <taxon>Pseudomonadati</taxon>
        <taxon>Pseudomonadota</taxon>
        <taxon>Gammaproteobacteria</taxon>
        <taxon>Pseudomonadales</taxon>
        <taxon>Pseudomonadaceae</taxon>
        <taxon>Pseudomonas</taxon>
    </lineage>
</organism>
<evidence type="ECO:0000256" key="4">
    <source>
        <dbReference type="ARBA" id="ARBA00022801"/>
    </source>
</evidence>
<evidence type="ECO:0000256" key="2">
    <source>
        <dbReference type="ARBA" id="ARBA00022529"/>
    </source>
</evidence>
<dbReference type="InterPro" id="IPR033907">
    <property type="entry name" value="Endolysin_autolysin"/>
</dbReference>
<keyword evidence="4 7" id="KW-0378">Hydrolase</keyword>
<evidence type="ECO:0000256" key="3">
    <source>
        <dbReference type="ARBA" id="ARBA00022638"/>
    </source>
</evidence>
<dbReference type="GO" id="GO:0009253">
    <property type="term" value="P:peptidoglycan catabolic process"/>
    <property type="evidence" value="ECO:0007669"/>
    <property type="project" value="InterPro"/>
</dbReference>
<dbReference type="InterPro" id="IPR023347">
    <property type="entry name" value="Lysozyme_dom_sf"/>
</dbReference>
<gene>
    <name evidence="8" type="ORF">LT40_08970</name>
</gene>
<dbReference type="SUPFAM" id="SSF53955">
    <property type="entry name" value="Lysozyme-like"/>
    <property type="match status" value="1"/>
</dbReference>
<dbReference type="Gene3D" id="1.10.530.40">
    <property type="match status" value="1"/>
</dbReference>
<dbReference type="EC" id="3.2.1.17" evidence="7"/>
<dbReference type="CDD" id="cd00737">
    <property type="entry name" value="lyz_endolysin_autolysin"/>
    <property type="match status" value="1"/>
</dbReference>
<keyword evidence="5" id="KW-1035">Host cytoplasm</keyword>
<evidence type="ECO:0000256" key="6">
    <source>
        <dbReference type="ARBA" id="ARBA00023295"/>
    </source>
</evidence>
<dbReference type="STRING" id="216142.LT40_08970"/>
<proteinExistence type="inferred from homology"/>
<dbReference type="HOGENOM" id="CLU_091641_3_3_6"/>
<evidence type="ECO:0000313" key="9">
    <source>
        <dbReference type="Proteomes" id="UP000029499"/>
    </source>
</evidence>
<dbReference type="RefSeq" id="WP_043188983.1">
    <property type="nucleotide sequence ID" value="NZ_CP009533.1"/>
</dbReference>
<dbReference type="GO" id="GO:0016998">
    <property type="term" value="P:cell wall macromolecule catabolic process"/>
    <property type="evidence" value="ECO:0007669"/>
    <property type="project" value="InterPro"/>
</dbReference>
<dbReference type="PANTHER" id="PTHR38107">
    <property type="match status" value="1"/>
</dbReference>
<dbReference type="InterPro" id="IPR002196">
    <property type="entry name" value="Glyco_hydro_24"/>
</dbReference>
<dbReference type="GO" id="GO:0031640">
    <property type="term" value="P:killing of cells of another organism"/>
    <property type="evidence" value="ECO:0007669"/>
    <property type="project" value="UniProtKB-KW"/>
</dbReference>
<evidence type="ECO:0000256" key="7">
    <source>
        <dbReference type="RuleBase" id="RU003788"/>
    </source>
</evidence>
<dbReference type="EMBL" id="CP009533">
    <property type="protein sequence ID" value="AIS17521.1"/>
    <property type="molecule type" value="Genomic_DNA"/>
</dbReference>